<dbReference type="GO" id="GO:0016651">
    <property type="term" value="F:oxidoreductase activity, acting on NAD(P)H"/>
    <property type="evidence" value="ECO:0007669"/>
    <property type="project" value="InterPro"/>
</dbReference>
<dbReference type="GO" id="GO:0048038">
    <property type="term" value="F:quinone binding"/>
    <property type="evidence" value="ECO:0007669"/>
    <property type="project" value="InterPro"/>
</dbReference>
<keyword evidence="1" id="KW-0560">Oxidoreductase</keyword>
<feature type="domain" description="NADH-quinone oxidoreductase subunit D" evidence="4">
    <location>
        <begin position="274"/>
        <end position="428"/>
    </location>
</feature>
<dbReference type="Pfam" id="PF00329">
    <property type="entry name" value="Complex1_30kDa"/>
    <property type="match status" value="1"/>
</dbReference>
<organism evidence="5 6">
    <name type="scientific">Rhizobium ruizarguesonis</name>
    <dbReference type="NCBI Taxonomy" id="2081791"/>
    <lineage>
        <taxon>Bacteria</taxon>
        <taxon>Pseudomonadati</taxon>
        <taxon>Pseudomonadota</taxon>
        <taxon>Alphaproteobacteria</taxon>
        <taxon>Hyphomicrobiales</taxon>
        <taxon>Rhizobiaceae</taxon>
        <taxon>Rhizobium/Agrobacterium group</taxon>
        <taxon>Rhizobium</taxon>
    </lineage>
</organism>
<dbReference type="InterPro" id="IPR029014">
    <property type="entry name" value="NiFe-Hase_large"/>
</dbReference>
<dbReference type="InterPro" id="IPR052197">
    <property type="entry name" value="ComplexI_49kDa-like"/>
</dbReference>
<dbReference type="SUPFAM" id="SSF143243">
    <property type="entry name" value="Nqo5-like"/>
    <property type="match status" value="1"/>
</dbReference>
<dbReference type="GO" id="GO:0051287">
    <property type="term" value="F:NAD binding"/>
    <property type="evidence" value="ECO:0007669"/>
    <property type="project" value="InterPro"/>
</dbReference>
<accession>A0AAE8TY84</accession>
<sequence length="504" mass="55239">MSALSDLIENGGAVQHHAPWPRAVVDPAVWESATLELAKGRLTLLGLWGEKHAVHMALLDESAGSIAVISLEGLADGYPSVARHHPPALRLERAIRDLTGLEPQDLPDIRPWLDHGRWDLRHPLGKQAATLAEPEPYTFLRAKGDGLHQIPVGPVHAGIIEPGHFRFTANGETVVRLEERLGYVHKGIEALMVGRDLLRGAQLAGRTSGDSTVAYAYAFAQAAEAAAGLVVPPRAVWLRALMAELERLANHLGDIGAICNDAAFPLMLAHCGVLRERVLRASDIAFGHRLMRDRILPGAVAVNLGDDGRAILKALLDEIHRKLPALVELYDNTASLQDRMVGTGRLRGELARQYGAGGYVGRASGRGFDARDALRYPPYDQLSFEVPVLNEGDVNARVWVRIREVEQSLSLLGQILDRLPDGPIVKDIPFINESREGMALVEGFRGDVLVWLRLTREGGIERCHLRDPSWFQWPLLEAAIEGNIVADFPLCNKSFNCSYSGHDL</sequence>
<evidence type="ECO:0000256" key="2">
    <source>
        <dbReference type="ARBA" id="ARBA00023027"/>
    </source>
</evidence>
<evidence type="ECO:0000313" key="5">
    <source>
        <dbReference type="EMBL" id="TBF01306.1"/>
    </source>
</evidence>
<dbReference type="AlphaFoldDB" id="A0AAE8TY84"/>
<proteinExistence type="predicted"/>
<feature type="domain" description="NADH:ubiquinone oxidoreductase 30kDa subunit" evidence="3">
    <location>
        <begin position="76"/>
        <end position="128"/>
    </location>
</feature>
<reference evidence="5 6" key="1">
    <citation type="submission" date="2019-02" db="EMBL/GenBank/DDBJ databases">
        <title>The genomic architecture of introgression among sibling species of bacteria.</title>
        <authorList>
            <person name="Cavassim M.I.A."/>
            <person name="Moeskjaer S."/>
            <person name="Moslemi C."/>
            <person name="Fields B."/>
            <person name="Bachmann A."/>
            <person name="Vilhjalmsson B."/>
            <person name="Schierup M.H."/>
            <person name="Young J.P.W."/>
            <person name="Andersen S.U."/>
        </authorList>
    </citation>
    <scope>NUCLEOTIDE SEQUENCE [LARGE SCALE GENOMIC DNA]</scope>
    <source>
        <strain evidence="5 6">SM42</strain>
    </source>
</reference>
<protein>
    <submittedName>
        <fullName evidence="5">Hydrogenase expression protein HypE</fullName>
    </submittedName>
</protein>
<name>A0AAE8TY84_9HYPH</name>
<evidence type="ECO:0000313" key="6">
    <source>
        <dbReference type="Proteomes" id="UP000291892"/>
    </source>
</evidence>
<dbReference type="Gene3D" id="1.10.645.10">
    <property type="entry name" value="Cytochrome-c3 Hydrogenase, chain B"/>
    <property type="match status" value="1"/>
</dbReference>
<evidence type="ECO:0000259" key="4">
    <source>
        <dbReference type="Pfam" id="PF00346"/>
    </source>
</evidence>
<keyword evidence="2" id="KW-0520">NAD</keyword>
<dbReference type="InterPro" id="IPR001268">
    <property type="entry name" value="NADH_UbQ_OxRdtase_30kDa_su"/>
</dbReference>
<dbReference type="Proteomes" id="UP000291892">
    <property type="component" value="Unassembled WGS sequence"/>
</dbReference>
<dbReference type="RefSeq" id="WP_027688559.1">
    <property type="nucleotide sequence ID" value="NZ_CP088108.1"/>
</dbReference>
<dbReference type="PANTHER" id="PTHR43485">
    <property type="entry name" value="HYDROGENASE-4 COMPONENT G"/>
    <property type="match status" value="1"/>
</dbReference>
<dbReference type="InterPro" id="IPR001135">
    <property type="entry name" value="NADH_Q_OxRdtase_suD"/>
</dbReference>
<evidence type="ECO:0000256" key="1">
    <source>
        <dbReference type="ARBA" id="ARBA00023002"/>
    </source>
</evidence>
<evidence type="ECO:0000259" key="3">
    <source>
        <dbReference type="Pfam" id="PF00329"/>
    </source>
</evidence>
<dbReference type="PANTHER" id="PTHR43485:SF1">
    <property type="entry name" value="FORMATE HYDROGENLYASE SUBUNIT 5-RELATED"/>
    <property type="match status" value="1"/>
</dbReference>
<dbReference type="GO" id="GO:0008137">
    <property type="term" value="F:NADH dehydrogenase (ubiquinone) activity"/>
    <property type="evidence" value="ECO:0007669"/>
    <property type="project" value="InterPro"/>
</dbReference>
<dbReference type="SUPFAM" id="SSF56762">
    <property type="entry name" value="HydB/Nqo4-like"/>
    <property type="match status" value="1"/>
</dbReference>
<dbReference type="InterPro" id="IPR037232">
    <property type="entry name" value="NADH_quin_OxRdtase_su_C/D-like"/>
</dbReference>
<dbReference type="Pfam" id="PF00346">
    <property type="entry name" value="Complex1_49kDa"/>
    <property type="match status" value="1"/>
</dbReference>
<gene>
    <name evidence="5" type="ORF">ELG94_37995</name>
</gene>
<comment type="caution">
    <text evidence="5">The sequence shown here is derived from an EMBL/GenBank/DDBJ whole genome shotgun (WGS) entry which is preliminary data.</text>
</comment>
<dbReference type="EMBL" id="SIKX01000007">
    <property type="protein sequence ID" value="TBF01306.1"/>
    <property type="molecule type" value="Genomic_DNA"/>
</dbReference>